<evidence type="ECO:0000313" key="3">
    <source>
        <dbReference type="Proteomes" id="UP000324575"/>
    </source>
</evidence>
<gene>
    <name evidence="1" type="ORF">EZS26_000405</name>
    <name evidence="2" type="ORF">EZS26_000562</name>
</gene>
<organism evidence="1 3">
    <name type="scientific">Candidatus Ordinivivax streblomastigis</name>
    <dbReference type="NCBI Taxonomy" id="2540710"/>
    <lineage>
        <taxon>Bacteria</taxon>
        <taxon>Pseudomonadati</taxon>
        <taxon>Bacteroidota</taxon>
        <taxon>Bacteroidia</taxon>
        <taxon>Bacteroidales</taxon>
        <taxon>Candidatus Ordinivivax</taxon>
    </lineage>
</organism>
<evidence type="ECO:0008006" key="4">
    <source>
        <dbReference type="Google" id="ProtNLM"/>
    </source>
</evidence>
<evidence type="ECO:0000313" key="2">
    <source>
        <dbReference type="EMBL" id="KAA6303402.1"/>
    </source>
</evidence>
<dbReference type="EMBL" id="SNRX01000002">
    <property type="protein sequence ID" value="KAA6303402.1"/>
    <property type="molecule type" value="Genomic_DNA"/>
</dbReference>
<dbReference type="Proteomes" id="UP000324575">
    <property type="component" value="Unassembled WGS sequence"/>
</dbReference>
<evidence type="ECO:0000313" key="1">
    <source>
        <dbReference type="EMBL" id="KAA6303245.1"/>
    </source>
</evidence>
<protein>
    <recommendedName>
        <fullName evidence="4">DUF3990 domain-containing protein</fullName>
    </recommendedName>
</protein>
<dbReference type="Pfam" id="PF13151">
    <property type="entry name" value="DUF3990"/>
    <property type="match status" value="1"/>
</dbReference>
<dbReference type="EMBL" id="SNRX01000002">
    <property type="protein sequence ID" value="KAA6303245.1"/>
    <property type="molecule type" value="Genomic_DNA"/>
</dbReference>
<reference evidence="1 3" key="1">
    <citation type="submission" date="2019-03" db="EMBL/GenBank/DDBJ databases">
        <title>Single cell metagenomics reveals metabolic interactions within the superorganism composed of flagellate Streblomastix strix and complex community of Bacteroidetes bacteria on its surface.</title>
        <authorList>
            <person name="Treitli S.C."/>
            <person name="Kolisko M."/>
            <person name="Husnik F."/>
            <person name="Keeling P."/>
            <person name="Hampl V."/>
        </authorList>
    </citation>
    <scope>NUCLEOTIDE SEQUENCE [LARGE SCALE GENOMIC DNA]</scope>
    <source>
        <strain evidence="1">St1</strain>
    </source>
</reference>
<dbReference type="InterPro" id="IPR025051">
    <property type="entry name" value="DUF3990"/>
</dbReference>
<dbReference type="AlphaFoldDB" id="A0A5M8P425"/>
<accession>A0A5M8P425</accession>
<comment type="caution">
    <text evidence="1">The sequence shown here is derived from an EMBL/GenBank/DDBJ whole genome shotgun (WGS) entry which is preliminary data.</text>
</comment>
<sequence length="223" mass="26476">MKVYHGSYAKIETIDFNKCKPYKDFGKGFYVTNIRLQAEYWAERRGRRNGNSGHVTKFEFIETAFEHWNLNVLRFEHYNEDWLDFVILNRNQTLPVPAHDYDIVEGPVADDDVTNRIDDYIENRISKADFLEELKFHRSTHQICFCTHRSLQALERIDKKNVHRIDDSLIESLVADYGMTEEQAIDAYFESNTYQQLIDELTGLYLKPWAEVYKLLLTELKFT</sequence>
<proteinExistence type="predicted"/>
<name>A0A5M8P425_9BACT</name>